<dbReference type="KEGG" id="plyc:GXP70_16315"/>
<sequence>MSKLTNMSSLPPEVDTALDRLLADWTGSVWDGLQLAEPAIGQDVIIHAEDLGYAWWSELIAHMPFHSAKAV</sequence>
<protein>
    <submittedName>
        <fullName evidence="1">Uncharacterized protein</fullName>
    </submittedName>
</protein>
<proteinExistence type="predicted"/>
<dbReference type="EMBL" id="CP048209">
    <property type="protein sequence ID" value="QHT61366.1"/>
    <property type="molecule type" value="Genomic_DNA"/>
</dbReference>
<name>A0A6C0FW63_9BACL</name>
<dbReference type="Proteomes" id="UP000476064">
    <property type="component" value="Chromosome"/>
</dbReference>
<evidence type="ECO:0000313" key="1">
    <source>
        <dbReference type="EMBL" id="QHT61366.1"/>
    </source>
</evidence>
<keyword evidence="2" id="KW-1185">Reference proteome</keyword>
<evidence type="ECO:0000313" key="2">
    <source>
        <dbReference type="Proteomes" id="UP000476064"/>
    </source>
</evidence>
<accession>A0A6C0FW63</accession>
<dbReference type="RefSeq" id="WP_162357805.1">
    <property type="nucleotide sequence ID" value="NZ_CP048209.1"/>
</dbReference>
<organism evidence="1 2">
    <name type="scientific">Paenibacillus lycopersici</name>
    <dbReference type="NCBI Taxonomy" id="2704462"/>
    <lineage>
        <taxon>Bacteria</taxon>
        <taxon>Bacillati</taxon>
        <taxon>Bacillota</taxon>
        <taxon>Bacilli</taxon>
        <taxon>Bacillales</taxon>
        <taxon>Paenibacillaceae</taxon>
        <taxon>Paenibacillus</taxon>
    </lineage>
</organism>
<gene>
    <name evidence="1" type="ORF">GXP70_16315</name>
</gene>
<reference evidence="1 2" key="1">
    <citation type="submission" date="2020-01" db="EMBL/GenBank/DDBJ databases">
        <title>Paenibacillus sp. nov., isolated from tomato rhizosphere.</title>
        <authorList>
            <person name="Weon H.-Y."/>
            <person name="Lee S.A."/>
        </authorList>
    </citation>
    <scope>NUCLEOTIDE SEQUENCE [LARGE SCALE GENOMIC DNA]</scope>
    <source>
        <strain evidence="1 2">12200R-189</strain>
    </source>
</reference>
<dbReference type="AlphaFoldDB" id="A0A6C0FW63"/>